<reference evidence="21 22" key="1">
    <citation type="submission" date="2015-09" db="EMBL/GenBank/DDBJ databases">
        <title>Draft genome of the parasitic nematode Teladorsagia circumcincta isolate WARC Sus (inbred).</title>
        <authorList>
            <person name="Mitreva M."/>
        </authorList>
    </citation>
    <scope>NUCLEOTIDE SEQUENCE [LARGE SCALE GENOMIC DNA]</scope>
    <source>
        <strain evidence="21 22">S</strain>
    </source>
</reference>
<evidence type="ECO:0000256" key="17">
    <source>
        <dbReference type="ARBA" id="ARBA00023180"/>
    </source>
</evidence>
<gene>
    <name evidence="21" type="ORF">TELCIR_04698</name>
</gene>
<evidence type="ECO:0000256" key="8">
    <source>
        <dbReference type="ARBA" id="ARBA00022679"/>
    </source>
</evidence>
<keyword evidence="10" id="KW-0479">Metal-binding</keyword>
<dbReference type="GO" id="GO:0015012">
    <property type="term" value="P:heparan sulfate proteoglycan biosynthetic process"/>
    <property type="evidence" value="ECO:0007669"/>
    <property type="project" value="UniProtKB-UniPathway"/>
</dbReference>
<dbReference type="Proteomes" id="UP000230423">
    <property type="component" value="Unassembled WGS sequence"/>
</dbReference>
<keyword evidence="7" id="KW-0328">Glycosyltransferase</keyword>
<evidence type="ECO:0000256" key="11">
    <source>
        <dbReference type="ARBA" id="ARBA00022824"/>
    </source>
</evidence>
<dbReference type="EC" id="2.4.2.26" evidence="6"/>
<evidence type="ECO:0000256" key="10">
    <source>
        <dbReference type="ARBA" id="ARBA00022723"/>
    </source>
</evidence>
<dbReference type="UniPathway" id="UPA00756"/>
<keyword evidence="8" id="KW-0808">Transferase</keyword>
<keyword evidence="15" id="KW-0472">Membrane</keyword>
<evidence type="ECO:0000256" key="1">
    <source>
        <dbReference type="ARBA" id="ARBA00004323"/>
    </source>
</evidence>
<keyword evidence="9" id="KW-0812">Transmembrane</keyword>
<keyword evidence="13" id="KW-1133">Transmembrane helix</keyword>
<evidence type="ECO:0000259" key="20">
    <source>
        <dbReference type="PROSITE" id="PS51212"/>
    </source>
</evidence>
<dbReference type="AlphaFoldDB" id="A0A2G9UT66"/>
<evidence type="ECO:0000256" key="5">
    <source>
        <dbReference type="ARBA" id="ARBA00010195"/>
    </source>
</evidence>
<evidence type="ECO:0000256" key="15">
    <source>
        <dbReference type="ARBA" id="ARBA00023136"/>
    </source>
</evidence>
<keyword evidence="17" id="KW-0325">Glycoprotein</keyword>
<dbReference type="OrthoDB" id="5852012at2759"/>
<evidence type="ECO:0000256" key="2">
    <source>
        <dbReference type="ARBA" id="ARBA00004648"/>
    </source>
</evidence>
<comment type="similarity">
    <text evidence="5">Belongs to the glycosyltransferase 14 family. XylT subfamily.</text>
</comment>
<dbReference type="GO" id="GO:0000139">
    <property type="term" value="C:Golgi membrane"/>
    <property type="evidence" value="ECO:0007669"/>
    <property type="project" value="UniProtKB-SubCell"/>
</dbReference>
<dbReference type="GO" id="GO:0030158">
    <property type="term" value="F:protein xylosyltransferase activity"/>
    <property type="evidence" value="ECO:0007669"/>
    <property type="project" value="UniProtKB-EC"/>
</dbReference>
<keyword evidence="14" id="KW-0333">Golgi apparatus</keyword>
<evidence type="ECO:0000256" key="14">
    <source>
        <dbReference type="ARBA" id="ARBA00023034"/>
    </source>
</evidence>
<evidence type="ECO:0000313" key="22">
    <source>
        <dbReference type="Proteomes" id="UP000230423"/>
    </source>
</evidence>
<evidence type="ECO:0000256" key="6">
    <source>
        <dbReference type="ARBA" id="ARBA00011972"/>
    </source>
</evidence>
<dbReference type="PANTHER" id="PTHR46025">
    <property type="entry name" value="XYLOSYLTRANSFERASE OXT"/>
    <property type="match status" value="1"/>
</dbReference>
<comment type="subcellular location">
    <subcellularLocation>
        <location evidence="2">Endoplasmic reticulum membrane</location>
        <topology evidence="2">Single-pass type II membrane protein</topology>
    </subcellularLocation>
    <subcellularLocation>
        <location evidence="1">Golgi apparatus membrane</location>
        <topology evidence="1">Single-pass type II membrane protein</topology>
    </subcellularLocation>
</comment>
<dbReference type="InterPro" id="IPR043538">
    <property type="entry name" value="XYLT"/>
</dbReference>
<evidence type="ECO:0000256" key="9">
    <source>
        <dbReference type="ARBA" id="ARBA00022692"/>
    </source>
</evidence>
<comment type="catalytic activity">
    <reaction evidence="19">
        <text>UDP-alpha-D-xylose + L-seryl-[protein] = 3-O-(beta-D-xylosyl)-L-seryl-[protein] + UDP + H(+)</text>
        <dbReference type="Rhea" id="RHEA:50192"/>
        <dbReference type="Rhea" id="RHEA-COMP:9863"/>
        <dbReference type="Rhea" id="RHEA-COMP:12567"/>
        <dbReference type="ChEBI" id="CHEBI:15378"/>
        <dbReference type="ChEBI" id="CHEBI:29999"/>
        <dbReference type="ChEBI" id="CHEBI:57632"/>
        <dbReference type="ChEBI" id="CHEBI:58223"/>
        <dbReference type="ChEBI" id="CHEBI:132085"/>
        <dbReference type="EC" id="2.4.2.26"/>
    </reaction>
</comment>
<evidence type="ECO:0000256" key="7">
    <source>
        <dbReference type="ARBA" id="ARBA00022676"/>
    </source>
</evidence>
<dbReference type="PROSITE" id="PS51212">
    <property type="entry name" value="WSC"/>
    <property type="match status" value="1"/>
</dbReference>
<evidence type="ECO:0000256" key="16">
    <source>
        <dbReference type="ARBA" id="ARBA00023157"/>
    </source>
</evidence>
<evidence type="ECO:0000256" key="13">
    <source>
        <dbReference type="ARBA" id="ARBA00022989"/>
    </source>
</evidence>
<keyword evidence="12" id="KW-0735">Signal-anchor</keyword>
<dbReference type="Pfam" id="PF02485">
    <property type="entry name" value="Branch"/>
    <property type="match status" value="1"/>
</dbReference>
<evidence type="ECO:0000256" key="12">
    <source>
        <dbReference type="ARBA" id="ARBA00022968"/>
    </source>
</evidence>
<feature type="non-terminal residue" evidence="21">
    <location>
        <position position="1"/>
    </location>
</feature>
<dbReference type="GO" id="GO:0005789">
    <property type="term" value="C:endoplasmic reticulum membrane"/>
    <property type="evidence" value="ECO:0007669"/>
    <property type="project" value="UniProtKB-SubCell"/>
</dbReference>
<keyword evidence="22" id="KW-1185">Reference proteome</keyword>
<protein>
    <recommendedName>
        <fullName evidence="6">protein xylosyltransferase</fullName>
        <ecNumber evidence="6">2.4.2.26</ecNumber>
    </recommendedName>
    <alternativeName>
        <fullName evidence="18">Peptide O-xylosyltransferase</fullName>
    </alternativeName>
</protein>
<name>A0A2G9UT66_TELCI</name>
<sequence length="184" mass="20837">LEFGRECFCGDSISSKPISQERCTEYKCSGNNSQACGGFNALEVFHTGAHLMPKAIFETSSDIGSKRPRILFLLQLNGRNERQVKRLLKALYSPFHYYYIHVDKRQLYMLTEMKAVAAKLSNVFVAPDAHSTIWGGASLLTMVQDTIRRSIAIPSLSDWDYLINLSESDFPVMTLNEFETQLRA</sequence>
<dbReference type="GO" id="GO:0046872">
    <property type="term" value="F:metal ion binding"/>
    <property type="evidence" value="ECO:0007669"/>
    <property type="project" value="UniProtKB-KW"/>
</dbReference>
<feature type="domain" description="WSC" evidence="20">
    <location>
        <begin position="1"/>
        <end position="48"/>
    </location>
</feature>
<accession>A0A2G9UT66</accession>
<evidence type="ECO:0000256" key="4">
    <source>
        <dbReference type="ARBA" id="ARBA00005093"/>
    </source>
</evidence>
<keyword evidence="16" id="KW-1015">Disulfide bond</keyword>
<evidence type="ECO:0000256" key="19">
    <source>
        <dbReference type="ARBA" id="ARBA00047847"/>
    </source>
</evidence>
<comment type="pathway">
    <text evidence="3">Glycan metabolism; chondroitin sulfate biosynthesis.</text>
</comment>
<dbReference type="PANTHER" id="PTHR46025:SF3">
    <property type="entry name" value="XYLOSYLTRANSFERASE OXT"/>
    <property type="match status" value="1"/>
</dbReference>
<comment type="pathway">
    <text evidence="4">Glycan metabolism; heparan sulfate biosynthesis.</text>
</comment>
<evidence type="ECO:0000313" key="21">
    <source>
        <dbReference type="EMBL" id="PIO73343.1"/>
    </source>
</evidence>
<dbReference type="InterPro" id="IPR003406">
    <property type="entry name" value="Glyco_trans_14"/>
</dbReference>
<dbReference type="EMBL" id="KZ345475">
    <property type="protein sequence ID" value="PIO73343.1"/>
    <property type="molecule type" value="Genomic_DNA"/>
</dbReference>
<dbReference type="InterPro" id="IPR002889">
    <property type="entry name" value="WSC_carb-bd"/>
</dbReference>
<dbReference type="UniPathway" id="UPA00755"/>
<organism evidence="21 22">
    <name type="scientific">Teladorsagia circumcincta</name>
    <name type="common">Brown stomach worm</name>
    <name type="synonym">Ostertagia circumcincta</name>
    <dbReference type="NCBI Taxonomy" id="45464"/>
    <lineage>
        <taxon>Eukaryota</taxon>
        <taxon>Metazoa</taxon>
        <taxon>Ecdysozoa</taxon>
        <taxon>Nematoda</taxon>
        <taxon>Chromadorea</taxon>
        <taxon>Rhabditida</taxon>
        <taxon>Rhabditina</taxon>
        <taxon>Rhabditomorpha</taxon>
        <taxon>Strongyloidea</taxon>
        <taxon>Trichostrongylidae</taxon>
        <taxon>Teladorsagia</taxon>
    </lineage>
</organism>
<keyword evidence="11" id="KW-0256">Endoplasmic reticulum</keyword>
<evidence type="ECO:0000256" key="3">
    <source>
        <dbReference type="ARBA" id="ARBA00004840"/>
    </source>
</evidence>
<dbReference type="GO" id="GO:0050650">
    <property type="term" value="P:chondroitin sulfate proteoglycan biosynthetic process"/>
    <property type="evidence" value="ECO:0007669"/>
    <property type="project" value="TreeGrafter"/>
</dbReference>
<evidence type="ECO:0000256" key="18">
    <source>
        <dbReference type="ARBA" id="ARBA00042865"/>
    </source>
</evidence>
<proteinExistence type="inferred from homology"/>